<dbReference type="GO" id="GO:0030596">
    <property type="term" value="F:alpha-L-rhamnosidase activity"/>
    <property type="evidence" value="ECO:0007669"/>
    <property type="project" value="UniProtKB-EC"/>
</dbReference>
<evidence type="ECO:0000313" key="6">
    <source>
        <dbReference type="EMBL" id="KAK6508758.1"/>
    </source>
</evidence>
<protein>
    <recommendedName>
        <fullName evidence="2">alpha-L-rhamnosidase</fullName>
        <ecNumber evidence="2">3.2.1.40</ecNumber>
    </recommendedName>
</protein>
<dbReference type="Proteomes" id="UP001370758">
    <property type="component" value="Unassembled WGS sequence"/>
</dbReference>
<keyword evidence="3" id="KW-0378">Hydrolase</keyword>
<comment type="caution">
    <text evidence="6">The sequence shown here is derived from an EMBL/GenBank/DDBJ whole genome shotgun (WGS) entry which is preliminary data.</text>
</comment>
<evidence type="ECO:0000256" key="1">
    <source>
        <dbReference type="ARBA" id="ARBA00001445"/>
    </source>
</evidence>
<dbReference type="PANTHER" id="PTHR33307:SF6">
    <property type="entry name" value="ALPHA-RHAMNOSIDASE (EUROFUNG)-RELATED"/>
    <property type="match status" value="1"/>
</dbReference>
<proteinExistence type="predicted"/>
<dbReference type="EMBL" id="JAVHJL010000002">
    <property type="protein sequence ID" value="KAK6508758.1"/>
    <property type="molecule type" value="Genomic_DNA"/>
</dbReference>
<dbReference type="PANTHER" id="PTHR33307">
    <property type="entry name" value="ALPHA-RHAMNOSIDASE (EUROFUNG)"/>
    <property type="match status" value="1"/>
</dbReference>
<sequence>MEKVKKSENSRKNSNVTQQFEYKRRSGSKCFYNKFSFTRCVGVICEASTSVLSRYLGNSIPTCVCCEASGGDRLSPPPPVPANVTLTIRLGEKLDAKTGAIDRKPYGSVNYRQLSLVTRSGQSLYRLQIPPKPQHNNTKAVRTPPEIGEITVFRYTEIDNAPAPAKLTAGSLYQLWVHTAFNDTSSAFSSSDETLNAVWGLCKHTVKAATAFGVYIDGERERIPYEADGYINQLSHLACDANPEVGRYTVEYLLAHPTWPTEWSFHMPMMAAADYWFTGDITLSANNYEALKKKLLMEKARATDGLLRSVGIVDWPISERDNYNDGVDTRNQIGPEINTVVNAFYYHVLNKMADIAHATNREVDARLFTSKARQIYAAFNTVFFDPTRGIYIDGEGSTHTSLHANMFPLAFDLVPPTRQNAVADFVQSRGMACSVYGAQYLLESLFKSGRDNMIALGSTMTLEAWDRKYKPNLTWNHAWGASPANIISRYVLGVRPLKPGFKKILIAPQPGALTEVRGVVPTVVGPVAVNYQIGVLEVEIPEGTTARVVVPNKNKSITTRQQPQHRYPPQILINGVKATGVLVNGDVVVDDVGPGKSVLDIRPKSVL</sequence>
<accession>A0AAV9WGW0</accession>
<evidence type="ECO:0000259" key="4">
    <source>
        <dbReference type="Pfam" id="PF17389"/>
    </source>
</evidence>
<dbReference type="InterPro" id="IPR035396">
    <property type="entry name" value="Bac_rhamnosid6H"/>
</dbReference>
<feature type="domain" description="Alpha-L-rhamnosidase C-terminal" evidence="5">
    <location>
        <begin position="493"/>
        <end position="560"/>
    </location>
</feature>
<name>A0AAV9WGW0_9PEZI</name>
<dbReference type="InterPro" id="IPR008928">
    <property type="entry name" value="6-hairpin_glycosidase_sf"/>
</dbReference>
<gene>
    <name evidence="6" type="ORF">TWF481_003528</name>
</gene>
<keyword evidence="7" id="KW-1185">Reference proteome</keyword>
<organism evidence="6 7">
    <name type="scientific">Arthrobotrys musiformis</name>
    <dbReference type="NCBI Taxonomy" id="47236"/>
    <lineage>
        <taxon>Eukaryota</taxon>
        <taxon>Fungi</taxon>
        <taxon>Dikarya</taxon>
        <taxon>Ascomycota</taxon>
        <taxon>Pezizomycotina</taxon>
        <taxon>Orbiliomycetes</taxon>
        <taxon>Orbiliales</taxon>
        <taxon>Orbiliaceae</taxon>
        <taxon>Arthrobotrys</taxon>
    </lineage>
</organism>
<dbReference type="Gene3D" id="2.60.420.10">
    <property type="entry name" value="Maltose phosphorylase, domain 3"/>
    <property type="match status" value="1"/>
</dbReference>
<evidence type="ECO:0000313" key="7">
    <source>
        <dbReference type="Proteomes" id="UP001370758"/>
    </source>
</evidence>
<dbReference type="Gene3D" id="1.50.10.10">
    <property type="match status" value="1"/>
</dbReference>
<evidence type="ECO:0000259" key="5">
    <source>
        <dbReference type="Pfam" id="PF17390"/>
    </source>
</evidence>
<dbReference type="SUPFAM" id="SSF48208">
    <property type="entry name" value="Six-hairpin glycosidases"/>
    <property type="match status" value="1"/>
</dbReference>
<dbReference type="InterPro" id="IPR016007">
    <property type="entry name" value="Alpha_rhamnosid"/>
</dbReference>
<comment type="catalytic activity">
    <reaction evidence="1">
        <text>Hydrolysis of terminal non-reducing alpha-L-rhamnose residues in alpha-L-rhamnosides.</text>
        <dbReference type="EC" id="3.2.1.40"/>
    </reaction>
</comment>
<dbReference type="GO" id="GO:0005975">
    <property type="term" value="P:carbohydrate metabolic process"/>
    <property type="evidence" value="ECO:0007669"/>
    <property type="project" value="InterPro"/>
</dbReference>
<dbReference type="Pfam" id="PF17390">
    <property type="entry name" value="Bac_rhamnosid_C"/>
    <property type="match status" value="1"/>
</dbReference>
<reference evidence="6 7" key="1">
    <citation type="submission" date="2023-08" db="EMBL/GenBank/DDBJ databases">
        <authorList>
            <person name="Palmer J.M."/>
        </authorList>
    </citation>
    <scope>NUCLEOTIDE SEQUENCE [LARGE SCALE GENOMIC DNA]</scope>
    <source>
        <strain evidence="6 7">TWF481</strain>
    </source>
</reference>
<dbReference type="AlphaFoldDB" id="A0AAV9WGW0"/>
<dbReference type="InterPro" id="IPR012341">
    <property type="entry name" value="6hp_glycosidase-like_sf"/>
</dbReference>
<evidence type="ECO:0000256" key="2">
    <source>
        <dbReference type="ARBA" id="ARBA00012652"/>
    </source>
</evidence>
<dbReference type="EC" id="3.2.1.40" evidence="2"/>
<feature type="domain" description="Alpha-L-rhamnosidase six-hairpin glycosidase" evidence="4">
    <location>
        <begin position="185"/>
        <end position="491"/>
    </location>
</feature>
<dbReference type="InterPro" id="IPR035398">
    <property type="entry name" value="Bac_rhamnosid_C"/>
</dbReference>
<evidence type="ECO:0000256" key="3">
    <source>
        <dbReference type="ARBA" id="ARBA00022801"/>
    </source>
</evidence>
<dbReference type="Pfam" id="PF17389">
    <property type="entry name" value="Bac_rhamnosid6H"/>
    <property type="match status" value="1"/>
</dbReference>